<feature type="transmembrane region" description="Helical" evidence="10">
    <location>
        <begin position="126"/>
        <end position="144"/>
    </location>
</feature>
<evidence type="ECO:0000256" key="5">
    <source>
        <dbReference type="ARBA" id="ARBA00022692"/>
    </source>
</evidence>
<evidence type="ECO:0000256" key="2">
    <source>
        <dbReference type="ARBA" id="ARBA00022553"/>
    </source>
</evidence>
<feature type="transmembrane region" description="Helical" evidence="10">
    <location>
        <begin position="225"/>
        <end position="245"/>
    </location>
</feature>
<evidence type="ECO:0000256" key="9">
    <source>
        <dbReference type="ARBA" id="ARBA00023136"/>
    </source>
</evidence>
<keyword evidence="3 10" id="KW-0285">Flavoprotein</keyword>
<feature type="transmembrane region" description="Helical" evidence="10">
    <location>
        <begin position="283"/>
        <end position="301"/>
    </location>
</feature>
<keyword evidence="8 10" id="KW-1133">Transmembrane helix</keyword>
<keyword evidence="6 10" id="KW-1278">Translocase</keyword>
<comment type="similarity">
    <text evidence="10">Belongs to the NqrB/RnfD family.</text>
</comment>
<feature type="transmembrane region" description="Helical" evidence="10">
    <location>
        <begin position="193"/>
        <end position="218"/>
    </location>
</feature>
<keyword evidence="5 10" id="KW-0812">Transmembrane</keyword>
<dbReference type="GO" id="GO:0005886">
    <property type="term" value="C:plasma membrane"/>
    <property type="evidence" value="ECO:0007669"/>
    <property type="project" value="UniProtKB-SubCell"/>
</dbReference>
<dbReference type="HAMAP" id="MF_00462">
    <property type="entry name" value="RsxD_RnfD"/>
    <property type="match status" value="1"/>
</dbReference>
<keyword evidence="2 10" id="KW-0597">Phosphoprotein</keyword>
<dbReference type="AlphaFoldDB" id="A0A3Q9FU29"/>
<dbReference type="GO" id="GO:0055085">
    <property type="term" value="P:transmembrane transport"/>
    <property type="evidence" value="ECO:0007669"/>
    <property type="project" value="InterPro"/>
</dbReference>
<evidence type="ECO:0000256" key="10">
    <source>
        <dbReference type="HAMAP-Rule" id="MF_00462"/>
    </source>
</evidence>
<keyword evidence="1 10" id="KW-0813">Transport</keyword>
<name>A0A3Q9FU29_9BACT</name>
<comment type="function">
    <text evidence="10">Part of a membrane-bound complex that couples electron transfer with translocation of ions across the membrane.</text>
</comment>
<protein>
    <recommendedName>
        <fullName evidence="10">Ion-translocating oxidoreductase complex subunit D</fullName>
        <ecNumber evidence="10">7.-.-.-</ecNumber>
    </recommendedName>
    <alternativeName>
        <fullName evidence="10">Rnf electron transport complex subunit D</fullName>
    </alternativeName>
</protein>
<dbReference type="EC" id="7.-.-.-" evidence="10"/>
<accession>A0A3Q9FU29</accession>
<dbReference type="InterPro" id="IPR011303">
    <property type="entry name" value="RnfD_bac"/>
</dbReference>
<evidence type="ECO:0000313" key="12">
    <source>
        <dbReference type="Proteomes" id="UP000267268"/>
    </source>
</evidence>
<comment type="cofactor">
    <cofactor evidence="10">
        <name>FMN</name>
        <dbReference type="ChEBI" id="CHEBI:58210"/>
    </cofactor>
</comment>
<evidence type="ECO:0000256" key="1">
    <source>
        <dbReference type="ARBA" id="ARBA00022448"/>
    </source>
</evidence>
<proteinExistence type="inferred from homology"/>
<dbReference type="KEGG" id="fll:EI427_23075"/>
<feature type="transmembrane region" description="Helical" evidence="10">
    <location>
        <begin position="37"/>
        <end position="60"/>
    </location>
</feature>
<keyword evidence="10" id="KW-1003">Cell membrane</keyword>
<dbReference type="InterPro" id="IPR004338">
    <property type="entry name" value="NqrB/RnfD"/>
</dbReference>
<dbReference type="NCBIfam" id="TIGR01946">
    <property type="entry name" value="rnfD"/>
    <property type="match status" value="1"/>
</dbReference>
<reference evidence="11 12" key="1">
    <citation type="submission" date="2018-12" db="EMBL/GenBank/DDBJ databases">
        <title>Flammeovirga pectinis sp. nov., isolated from the gut of the Korean scallop, Patinopecten yessoensis.</title>
        <authorList>
            <person name="Bae J.-W."/>
            <person name="Jeong Y.-S."/>
            <person name="Kang W."/>
        </authorList>
    </citation>
    <scope>NUCLEOTIDE SEQUENCE [LARGE SCALE GENOMIC DNA]</scope>
    <source>
        <strain evidence="11 12">L12M1</strain>
    </source>
</reference>
<dbReference type="RefSeq" id="WP_126619488.1">
    <property type="nucleotide sequence ID" value="NZ_CP034563.1"/>
</dbReference>
<dbReference type="Pfam" id="PF03116">
    <property type="entry name" value="NQR2_RnfD_RnfE"/>
    <property type="match status" value="1"/>
</dbReference>
<comment type="subunit">
    <text evidence="10">The complex is composed of six subunits: RnfA, RnfB, RnfC, RnfD, RnfE and RnfG.</text>
</comment>
<comment type="subcellular location">
    <subcellularLocation>
        <location evidence="10">Cell membrane</location>
        <topology evidence="10">Multi-pass membrane protein</topology>
    </subcellularLocation>
</comment>
<feature type="transmembrane region" description="Helical" evidence="10">
    <location>
        <begin position="96"/>
        <end position="114"/>
    </location>
</feature>
<feature type="transmembrane region" description="Helical" evidence="10">
    <location>
        <begin position="251"/>
        <end position="271"/>
    </location>
</feature>
<evidence type="ECO:0000256" key="3">
    <source>
        <dbReference type="ARBA" id="ARBA00022630"/>
    </source>
</evidence>
<feature type="modified residue" description="FMN phosphoryl threonine" evidence="10">
    <location>
        <position position="176"/>
    </location>
</feature>
<gene>
    <name evidence="10" type="primary">rnfD</name>
    <name evidence="11" type="ORF">EI427_23075</name>
</gene>
<organism evidence="11 12">
    <name type="scientific">Flammeovirga pectinis</name>
    <dbReference type="NCBI Taxonomy" id="2494373"/>
    <lineage>
        <taxon>Bacteria</taxon>
        <taxon>Pseudomonadati</taxon>
        <taxon>Bacteroidota</taxon>
        <taxon>Cytophagia</taxon>
        <taxon>Cytophagales</taxon>
        <taxon>Flammeovirgaceae</taxon>
        <taxon>Flammeovirga</taxon>
    </lineage>
</organism>
<dbReference type="GO" id="GO:0022900">
    <property type="term" value="P:electron transport chain"/>
    <property type="evidence" value="ECO:0007669"/>
    <property type="project" value="UniProtKB-UniRule"/>
</dbReference>
<evidence type="ECO:0000256" key="6">
    <source>
        <dbReference type="ARBA" id="ARBA00022967"/>
    </source>
</evidence>
<dbReference type="PANTHER" id="PTHR30578:SF0">
    <property type="entry name" value="ION-TRANSLOCATING OXIDOREDUCTASE COMPLEX SUBUNIT D"/>
    <property type="match status" value="1"/>
</dbReference>
<evidence type="ECO:0000313" key="11">
    <source>
        <dbReference type="EMBL" id="AZQ65102.1"/>
    </source>
</evidence>
<keyword evidence="9 10" id="KW-0472">Membrane</keyword>
<keyword evidence="7 10" id="KW-0249">Electron transport</keyword>
<keyword evidence="4 10" id="KW-0288">FMN</keyword>
<evidence type="ECO:0000256" key="8">
    <source>
        <dbReference type="ARBA" id="ARBA00022989"/>
    </source>
</evidence>
<evidence type="ECO:0000256" key="4">
    <source>
        <dbReference type="ARBA" id="ARBA00022643"/>
    </source>
</evidence>
<evidence type="ECO:0000256" key="7">
    <source>
        <dbReference type="ARBA" id="ARBA00022982"/>
    </source>
</evidence>
<dbReference type="OrthoDB" id="9776359at2"/>
<dbReference type="Proteomes" id="UP000267268">
    <property type="component" value="Chromosome 2"/>
</dbReference>
<dbReference type="PANTHER" id="PTHR30578">
    <property type="entry name" value="ELECTRON TRANSPORT COMPLEX PROTEIN RNFD"/>
    <property type="match status" value="1"/>
</dbReference>
<dbReference type="EMBL" id="CP034563">
    <property type="protein sequence ID" value="AZQ65102.1"/>
    <property type="molecule type" value="Genomic_DNA"/>
</dbReference>
<sequence>MLNKTLNISTSPHITKGNSTDVIMKNVVYALLPSAGFAVYAFGLSAFLVLITSVISCVFTEHILCKLSNKETTVNDWSAVITGLLLGLTLPPIFPLWMAFCGGVIAIGLGKFLFGGLGYNVFNPALVGRAVLQAAFPVAITTWYEAFQGNRFTEIASSVLALPFMQPIFDGTSGATPLSAFKFDHITAPTSELMFGLTGGSTGETCGVIIILGGIYLISKKMANWRIPTAIVGTVIVLSGILFSIDPTLYPNPLFMVFSGGLLLGAFFMATDMVGSPLTSIGVWIYGIFIGILIVVIRVWGGLPEGVMYAILLGNAIAPQIDNFVKPRVYGTSKRKKT</sequence>
<keyword evidence="12" id="KW-1185">Reference proteome</keyword>